<dbReference type="Pfam" id="PF00153">
    <property type="entry name" value="Mito_carr"/>
    <property type="match status" value="3"/>
</dbReference>
<dbReference type="PRINTS" id="PR00926">
    <property type="entry name" value="MITOCARRIER"/>
</dbReference>
<dbReference type="GO" id="GO:0055085">
    <property type="term" value="P:transmembrane transport"/>
    <property type="evidence" value="ECO:0007669"/>
    <property type="project" value="InterPro"/>
</dbReference>
<feature type="region of interest" description="Disordered" evidence="11">
    <location>
        <begin position="419"/>
        <end position="464"/>
    </location>
</feature>
<feature type="repeat" description="Solcar" evidence="10">
    <location>
        <begin position="93"/>
        <end position="180"/>
    </location>
</feature>
<dbReference type="InterPro" id="IPR006931">
    <property type="entry name" value="Calcipressin"/>
</dbReference>
<feature type="compositionally biased region" description="Basic and acidic residues" evidence="11">
    <location>
        <begin position="636"/>
        <end position="656"/>
    </location>
</feature>
<dbReference type="PANTHER" id="PTHR45667">
    <property type="entry name" value="S-ADENOSYLMETHIONINE MITOCHONDRIAL CARRIER PROTEIN"/>
    <property type="match status" value="1"/>
</dbReference>
<evidence type="ECO:0000256" key="1">
    <source>
        <dbReference type="ARBA" id="ARBA00004225"/>
    </source>
</evidence>
<dbReference type="InterPro" id="IPR002067">
    <property type="entry name" value="MCP"/>
</dbReference>
<dbReference type="STRING" id="5217.A0A4Q1BHY7"/>
<dbReference type="InterPro" id="IPR035979">
    <property type="entry name" value="RBD_domain_sf"/>
</dbReference>
<dbReference type="FunFam" id="1.50.40.10:FF:000123">
    <property type="entry name" value="Solute carrier family 25 (Mitochondrial S-adenosylmethionine transporter), member 26"/>
    <property type="match status" value="1"/>
</dbReference>
<dbReference type="InterPro" id="IPR018108">
    <property type="entry name" value="MCP_transmembrane"/>
</dbReference>
<sequence length="695" mass="75240">MSDSQRGAPSSRKALVSGALAGVSVDLMFFPLDTIKTRIQSSAGFWKSGGLVGVYRGVGSVGMGSAPGAAAFFLTYETLKPRLPTLIGTLEKNGGLNHMVSASGAEFVSCLIRVPTEIVKSRTQTGAYGSGKGKGTWNSALKTWQYEGLRGFYRGFGITIAREIPFTSIQFPLYEALKSQLSKRYLDGRRPSSGEAAGCGMIAGGVAAASTTPLDVVKTRVMLEARTSTSPLSSTIPSHTPSPSILSFPPRLLAILRTEGPAALFRGWVPRTVAISCGGAVFLGIYDFCPPSIPLQTSKASITPPQISLPPTTSPSSSQIPMEVPIETSPSSLQIPTYEPTNTLALLLPHQALFDPPVLSLLKDYYSQYGSISHWAPVRGFGRVIVVYEDEKGAERAKKEGDWLKLDISDLDGLESEDLIDSTGPQNEIQLGEDQNEGGRERLDGNFGEGGERIGGEVTRGQDGYFTPKRVKKRKTSEIILRLFRLPPTPHHDPSTSHLAPPHPEKNFLISPPGSPPEGWEPIQEEGPNVIALAEDLQRALEELQLKSRRRKGDEEKGKEVILDEGGVKVFLEDCTMVNDDKSKNSHCDQDEYSEKVKAEQYDRNGNERKGEQKEEGNGEGEWYNQESMEIDIDDIDHMDRSEGRKEKEVSGDKGELPVMSVPSALGVGVSGGFNGEGGKTPGGKIKFIPTPRPP</sequence>
<feature type="compositionally biased region" description="Low complexity" evidence="11">
    <location>
        <begin position="301"/>
        <end position="320"/>
    </location>
</feature>
<feature type="compositionally biased region" description="Basic and acidic residues" evidence="11">
    <location>
        <begin position="579"/>
        <end position="617"/>
    </location>
</feature>
<dbReference type="OrthoDB" id="415315at2759"/>
<gene>
    <name evidence="12" type="ORF">M231_05514</name>
</gene>
<dbReference type="SUPFAM" id="SSF54928">
    <property type="entry name" value="RNA-binding domain, RBD"/>
    <property type="match status" value="1"/>
</dbReference>
<dbReference type="EMBL" id="SDIL01000074">
    <property type="protein sequence ID" value="RXK37224.1"/>
    <property type="molecule type" value="Genomic_DNA"/>
</dbReference>
<comment type="similarity">
    <text evidence="2">Belongs to the mitochondrial carrier (TC 2.A.29) family.</text>
</comment>
<evidence type="ECO:0000256" key="4">
    <source>
        <dbReference type="ARBA" id="ARBA00022448"/>
    </source>
</evidence>
<keyword evidence="4" id="KW-0813">Transport</keyword>
<dbReference type="Proteomes" id="UP000289152">
    <property type="component" value="Unassembled WGS sequence"/>
</dbReference>
<comment type="subcellular location">
    <subcellularLocation>
        <location evidence="1">Mitochondrion membrane</location>
        <topology evidence="1">Multi-pass membrane protein</topology>
    </subcellularLocation>
</comment>
<keyword evidence="13" id="KW-1185">Reference proteome</keyword>
<keyword evidence="7" id="KW-1133">Transmembrane helix</keyword>
<evidence type="ECO:0000256" key="6">
    <source>
        <dbReference type="ARBA" id="ARBA00022737"/>
    </source>
</evidence>
<proteinExistence type="inferred from homology"/>
<comment type="similarity">
    <text evidence="3">Belongs to the RCAN family.</text>
</comment>
<evidence type="ECO:0000256" key="8">
    <source>
        <dbReference type="ARBA" id="ARBA00023128"/>
    </source>
</evidence>
<feature type="compositionally biased region" description="Basic and acidic residues" evidence="11">
    <location>
        <begin position="437"/>
        <end position="455"/>
    </location>
</feature>
<evidence type="ECO:0000256" key="3">
    <source>
        <dbReference type="ARBA" id="ARBA00008209"/>
    </source>
</evidence>
<feature type="repeat" description="Solcar" evidence="10">
    <location>
        <begin position="191"/>
        <end position="292"/>
    </location>
</feature>
<feature type="region of interest" description="Disordered" evidence="11">
    <location>
        <begin position="579"/>
        <end position="695"/>
    </location>
</feature>
<evidence type="ECO:0000256" key="9">
    <source>
        <dbReference type="ARBA" id="ARBA00023136"/>
    </source>
</evidence>
<dbReference type="AlphaFoldDB" id="A0A4Q1BHY7"/>
<feature type="compositionally biased region" description="Gly residues" evidence="11">
    <location>
        <begin position="669"/>
        <end position="682"/>
    </location>
</feature>
<evidence type="ECO:0000256" key="5">
    <source>
        <dbReference type="ARBA" id="ARBA00022692"/>
    </source>
</evidence>
<accession>A0A4Q1BHY7</accession>
<evidence type="ECO:0000256" key="11">
    <source>
        <dbReference type="SAM" id="MobiDB-lite"/>
    </source>
</evidence>
<dbReference type="VEuPathDB" id="FungiDB:TREMEDRAFT_69585"/>
<evidence type="ECO:0000313" key="13">
    <source>
        <dbReference type="Proteomes" id="UP000289152"/>
    </source>
</evidence>
<feature type="repeat" description="Solcar" evidence="10">
    <location>
        <begin position="9"/>
        <end position="82"/>
    </location>
</feature>
<dbReference type="PROSITE" id="PS50920">
    <property type="entry name" value="SOLCAR"/>
    <property type="match status" value="3"/>
</dbReference>
<keyword evidence="5 10" id="KW-0812">Transmembrane</keyword>
<keyword evidence="6" id="KW-0677">Repeat</keyword>
<dbReference type="GO" id="GO:0003676">
    <property type="term" value="F:nucleic acid binding"/>
    <property type="evidence" value="ECO:0007669"/>
    <property type="project" value="InterPro"/>
</dbReference>
<dbReference type="GO" id="GO:0031966">
    <property type="term" value="C:mitochondrial membrane"/>
    <property type="evidence" value="ECO:0007669"/>
    <property type="project" value="UniProtKB-SubCell"/>
</dbReference>
<dbReference type="GO" id="GO:0019722">
    <property type="term" value="P:calcium-mediated signaling"/>
    <property type="evidence" value="ECO:0007669"/>
    <property type="project" value="InterPro"/>
</dbReference>
<evidence type="ECO:0000256" key="2">
    <source>
        <dbReference type="ARBA" id="ARBA00006375"/>
    </source>
</evidence>
<dbReference type="InParanoid" id="A0A4Q1BHY7"/>
<evidence type="ECO:0000313" key="12">
    <source>
        <dbReference type="EMBL" id="RXK37224.1"/>
    </source>
</evidence>
<dbReference type="Pfam" id="PF04847">
    <property type="entry name" value="Calcipressin"/>
    <property type="match status" value="2"/>
</dbReference>
<dbReference type="InterPro" id="IPR023395">
    <property type="entry name" value="MCP_dom_sf"/>
</dbReference>
<dbReference type="SUPFAM" id="SSF103506">
    <property type="entry name" value="Mitochondrial carrier"/>
    <property type="match status" value="1"/>
</dbReference>
<dbReference type="Gene3D" id="1.50.40.10">
    <property type="entry name" value="Mitochondrial carrier domain"/>
    <property type="match status" value="1"/>
</dbReference>
<organism evidence="12 13">
    <name type="scientific">Tremella mesenterica</name>
    <name type="common">Jelly fungus</name>
    <dbReference type="NCBI Taxonomy" id="5217"/>
    <lineage>
        <taxon>Eukaryota</taxon>
        <taxon>Fungi</taxon>
        <taxon>Dikarya</taxon>
        <taxon>Basidiomycota</taxon>
        <taxon>Agaricomycotina</taxon>
        <taxon>Tremellomycetes</taxon>
        <taxon>Tremellales</taxon>
        <taxon>Tremellaceae</taxon>
        <taxon>Tremella</taxon>
    </lineage>
</organism>
<reference evidence="12 13" key="1">
    <citation type="submission" date="2016-06" db="EMBL/GenBank/DDBJ databases">
        <title>Evolution of pathogenesis and genome organization in the Tremellales.</title>
        <authorList>
            <person name="Cuomo C."/>
            <person name="Litvintseva A."/>
            <person name="Heitman J."/>
            <person name="Chen Y."/>
            <person name="Sun S."/>
            <person name="Springer D."/>
            <person name="Dromer F."/>
            <person name="Young S."/>
            <person name="Zeng Q."/>
            <person name="Chapman S."/>
            <person name="Gujja S."/>
            <person name="Saif S."/>
            <person name="Birren B."/>
        </authorList>
    </citation>
    <scope>NUCLEOTIDE SEQUENCE [LARGE SCALE GENOMIC DNA]</scope>
    <source>
        <strain evidence="12 13">ATCC 28783</strain>
    </source>
</reference>
<evidence type="ECO:0000256" key="10">
    <source>
        <dbReference type="PROSITE-ProRule" id="PRU00282"/>
    </source>
</evidence>
<keyword evidence="8" id="KW-0496">Mitochondrion</keyword>
<evidence type="ECO:0000256" key="7">
    <source>
        <dbReference type="ARBA" id="ARBA00022989"/>
    </source>
</evidence>
<name>A0A4Q1BHY7_TREME</name>
<protein>
    <submittedName>
        <fullName evidence="12">Solute carrier family 25 (Mitochondrial S-adenosylmethionine transporter), member 26</fullName>
    </submittedName>
</protein>
<comment type="caution">
    <text evidence="12">The sequence shown here is derived from an EMBL/GenBank/DDBJ whole genome shotgun (WGS) entry which is preliminary data.</text>
</comment>
<keyword evidence="9 10" id="KW-0472">Membrane</keyword>
<feature type="region of interest" description="Disordered" evidence="11">
    <location>
        <begin position="300"/>
        <end position="320"/>
    </location>
</feature>